<dbReference type="PANTHER" id="PTHR47272">
    <property type="entry name" value="DDE_TNP_1_7 DOMAIN-CONTAINING PROTEIN"/>
    <property type="match status" value="1"/>
</dbReference>
<dbReference type="EMBL" id="GECZ01000663">
    <property type="protein sequence ID" value="JAS69106.1"/>
    <property type="molecule type" value="Transcribed_RNA"/>
</dbReference>
<proteinExistence type="predicted"/>
<reference evidence="3" key="1">
    <citation type="submission" date="2015-11" db="EMBL/GenBank/DDBJ databases">
        <title>De novo transcriptome assembly of four potential Pierce s Disease insect vectors from Arizona vineyards.</title>
        <authorList>
            <person name="Tassone E.E."/>
        </authorList>
    </citation>
    <scope>NUCLEOTIDE SEQUENCE</scope>
</reference>
<evidence type="ECO:0000256" key="1">
    <source>
        <dbReference type="SAM" id="Phobius"/>
    </source>
</evidence>
<protein>
    <recommendedName>
        <fullName evidence="2">PiggyBac transposable element-derived protein domain-containing protein</fullName>
    </recommendedName>
</protein>
<feature type="domain" description="PiggyBac transposable element-derived protein" evidence="2">
    <location>
        <begin position="2"/>
        <end position="104"/>
    </location>
</feature>
<keyword evidence="1" id="KW-1133">Transmembrane helix</keyword>
<keyword evidence="1" id="KW-0812">Transmembrane</keyword>
<dbReference type="AlphaFoldDB" id="A0A1B6H355"/>
<organism evidence="3">
    <name type="scientific">Cuerna arida</name>
    <dbReference type="NCBI Taxonomy" id="1464854"/>
    <lineage>
        <taxon>Eukaryota</taxon>
        <taxon>Metazoa</taxon>
        <taxon>Ecdysozoa</taxon>
        <taxon>Arthropoda</taxon>
        <taxon>Hexapoda</taxon>
        <taxon>Insecta</taxon>
        <taxon>Pterygota</taxon>
        <taxon>Neoptera</taxon>
        <taxon>Paraneoptera</taxon>
        <taxon>Hemiptera</taxon>
        <taxon>Auchenorrhyncha</taxon>
        <taxon>Membracoidea</taxon>
        <taxon>Cicadellidae</taxon>
        <taxon>Cicadellinae</taxon>
        <taxon>Proconiini</taxon>
        <taxon>Cuerna</taxon>
    </lineage>
</organism>
<dbReference type="InterPro" id="IPR029526">
    <property type="entry name" value="PGBD"/>
</dbReference>
<name>A0A1B6H355_9HEMI</name>
<sequence length="120" mass="14181">GAIDYRFDEKTKLFAITWKDNNNVRVLSNYEALDPQSTVTRWSKTGQEKIKLSQPRCIATYNKWMGGVDRMDWFINKYRIRIKAKRWYFPIFTNLLDMVVVNAHILSSLAGNKMSLLERM</sequence>
<feature type="transmembrane region" description="Helical" evidence="1">
    <location>
        <begin position="87"/>
        <end position="110"/>
    </location>
</feature>
<feature type="non-terminal residue" evidence="3">
    <location>
        <position position="1"/>
    </location>
</feature>
<accession>A0A1B6H355</accession>
<gene>
    <name evidence="3" type="ORF">g.44078</name>
</gene>
<feature type="non-terminal residue" evidence="3">
    <location>
        <position position="120"/>
    </location>
</feature>
<dbReference type="Pfam" id="PF13843">
    <property type="entry name" value="DDE_Tnp_1_7"/>
    <property type="match status" value="1"/>
</dbReference>
<keyword evidence="1" id="KW-0472">Membrane</keyword>
<evidence type="ECO:0000313" key="3">
    <source>
        <dbReference type="EMBL" id="JAS69106.1"/>
    </source>
</evidence>
<evidence type="ECO:0000259" key="2">
    <source>
        <dbReference type="Pfam" id="PF13843"/>
    </source>
</evidence>